<dbReference type="eggNOG" id="COG3291">
    <property type="taxonomic scope" value="Bacteria"/>
</dbReference>
<dbReference type="KEGG" id="puv:PUV_18860"/>
<protein>
    <recommendedName>
        <fullName evidence="5">Sialidase domain-containing protein</fullName>
    </recommendedName>
</protein>
<evidence type="ECO:0000256" key="1">
    <source>
        <dbReference type="SAM" id="MobiDB-lite"/>
    </source>
</evidence>
<feature type="signal peptide" evidence="2">
    <location>
        <begin position="1"/>
        <end position="23"/>
    </location>
</feature>
<name>F8KWZ2_PARAV</name>
<accession>F8KWZ2</accession>
<dbReference type="HOGENOM" id="CLU_448230_0_0_0"/>
<feature type="compositionally biased region" description="Acidic residues" evidence="1">
    <location>
        <begin position="469"/>
        <end position="479"/>
    </location>
</feature>
<proteinExistence type="predicted"/>
<evidence type="ECO:0000313" key="4">
    <source>
        <dbReference type="Proteomes" id="UP000000495"/>
    </source>
</evidence>
<sequence length="609" mass="65611">MKFLRTLPSLILTLTCTMNSLYAEWSSPVDIAGWTTPVDLSAPGQNASIPRVATDPLGNAVAVWGRFNGTNLIIQASSLAYGGIWSEPFNLSIIGRSATSPQVAVDPLGNAVAVWSRNDGSNGIIQASTQNFGGNWSVPTNLSPPGQTATNPQVIIDQNGNAVAIWERSNGMHLVIQASTLPRNGSWSTPVDISLPGQEALLPQLTVNLSGNVLAVWKRFDGTHYLIESAALPYGGKWSPPTILSLPGQNADKPQIALDAAGEAIALWSRYNGNKNVIQSCQSTFGGAWSTPKNLSSETINAQNPRINMAQGGKATAIALWEDTTNHEIQSMKMSQNAWEEAIVVSNSSEFSTVPQVAMDFHGNAIAIWQNPIKKVIQAAALPFNGKWSLPEDLSESGQYAIAPQIVLDSKGNGVAVWIRSNGTHNIVQASSGFNLFNRPEEEPLEAEDEEEIVEEDIEAEPTPSEESSQPEEVVEEEVPTQQPSQPEEIPATPLPNAEPPATPPQPPRRPVVASPQLAPPTNFKVKVVKQSFFSQKVRVHKLSWNPSPDKNASGYLLIRNGKTIASIPAKGPFTFSDVRKKKKGADVYQLYAFTKTGLKSSTLTLVVP</sequence>
<organism evidence="3 4">
    <name type="scientific">Parachlamydia acanthamoebae (strain UV7)</name>
    <dbReference type="NCBI Taxonomy" id="765952"/>
    <lineage>
        <taxon>Bacteria</taxon>
        <taxon>Pseudomonadati</taxon>
        <taxon>Chlamydiota</taxon>
        <taxon>Chlamydiia</taxon>
        <taxon>Parachlamydiales</taxon>
        <taxon>Parachlamydiaceae</taxon>
        <taxon>Parachlamydia</taxon>
    </lineage>
</organism>
<dbReference type="Gene3D" id="2.120.10.10">
    <property type="match status" value="1"/>
</dbReference>
<reference evidence="3 4" key="2">
    <citation type="journal article" date="2011" name="Mol. Biol. Evol.">
        <title>Unity in variety--the pan-genome of the Chlamydiae.</title>
        <authorList>
            <person name="Collingro A."/>
            <person name="Tischler P."/>
            <person name="Weinmaier T."/>
            <person name="Penz T."/>
            <person name="Heinz E."/>
            <person name="Brunham R.C."/>
            <person name="Read T.D."/>
            <person name="Bavoil P.M."/>
            <person name="Sachse K."/>
            <person name="Kahane S."/>
            <person name="Friedman M.G."/>
            <person name="Rattei T."/>
            <person name="Myers G.S."/>
            <person name="Horn M."/>
        </authorList>
    </citation>
    <scope>NUCLEOTIDE SEQUENCE [LARGE SCALE GENOMIC DNA]</scope>
    <source>
        <strain evidence="4">UV7</strain>
    </source>
</reference>
<evidence type="ECO:0000313" key="3">
    <source>
        <dbReference type="EMBL" id="CCB86836.1"/>
    </source>
</evidence>
<feature type="compositionally biased region" description="Pro residues" evidence="1">
    <location>
        <begin position="493"/>
        <end position="510"/>
    </location>
</feature>
<dbReference type="Proteomes" id="UP000000495">
    <property type="component" value="Chromosome"/>
</dbReference>
<evidence type="ECO:0008006" key="5">
    <source>
        <dbReference type="Google" id="ProtNLM"/>
    </source>
</evidence>
<feature type="compositionally biased region" description="Low complexity" evidence="1">
    <location>
        <begin position="480"/>
        <end position="492"/>
    </location>
</feature>
<dbReference type="RefSeq" id="WP_006340167.1">
    <property type="nucleotide sequence ID" value="NC_015702.1"/>
</dbReference>
<dbReference type="SUPFAM" id="SSF89372">
    <property type="entry name" value="Fucose-specific lectin"/>
    <property type="match status" value="1"/>
</dbReference>
<dbReference type="EMBL" id="FR872580">
    <property type="protein sequence ID" value="CCB86836.1"/>
    <property type="molecule type" value="Genomic_DNA"/>
</dbReference>
<dbReference type="OrthoDB" id="135439at2"/>
<dbReference type="STRING" id="765952.PUV_18860"/>
<keyword evidence="4" id="KW-1185">Reference proteome</keyword>
<gene>
    <name evidence="3" type="ordered locus">PUV_18860</name>
</gene>
<keyword evidence="2" id="KW-0732">Signal</keyword>
<evidence type="ECO:0000256" key="2">
    <source>
        <dbReference type="SAM" id="SignalP"/>
    </source>
</evidence>
<feature type="compositionally biased region" description="Acidic residues" evidence="1">
    <location>
        <begin position="443"/>
        <end position="460"/>
    </location>
</feature>
<feature type="region of interest" description="Disordered" evidence="1">
    <location>
        <begin position="438"/>
        <end position="518"/>
    </location>
</feature>
<dbReference type="AlphaFoldDB" id="F8KWZ2"/>
<feature type="chain" id="PRO_5003373868" description="Sialidase domain-containing protein" evidence="2">
    <location>
        <begin position="24"/>
        <end position="609"/>
    </location>
</feature>
<reference key="1">
    <citation type="journal article" date="2011" name="Mol. Biol. Evol.">
        <title>Unity in variety -- the pan-genome of the Chlamydiae.</title>
        <authorList>
            <person name="Collingro A."/>
            <person name="Tischler P."/>
            <person name="Weinmaier T."/>
            <person name="Penz T."/>
            <person name="Heinz E."/>
            <person name="Brunham R.C."/>
            <person name="Read T.D."/>
            <person name="Bavoil P.M."/>
            <person name="Sachse K."/>
            <person name="Kahane S."/>
            <person name="Friedman M.G."/>
            <person name="Rattei T."/>
            <person name="Myers G.S.A."/>
            <person name="Horn M."/>
        </authorList>
    </citation>
    <scope>NUCLEOTIDE SEQUENCE</scope>
    <source>
        <strain>UV7</strain>
    </source>
</reference>